<keyword evidence="5 10" id="KW-0378">Hydrolase</keyword>
<evidence type="ECO:0000313" key="13">
    <source>
        <dbReference type="Proteomes" id="UP000091956"/>
    </source>
</evidence>
<dbReference type="FunFam" id="2.60.40.10:FF:000495">
    <property type="entry name" value="Periplasmic beta-glucosidase"/>
    <property type="match status" value="1"/>
</dbReference>
<dbReference type="Gene3D" id="3.20.20.300">
    <property type="entry name" value="Glycoside hydrolase, family 3, N-terminal domain"/>
    <property type="match status" value="1"/>
</dbReference>
<dbReference type="InterPro" id="IPR026891">
    <property type="entry name" value="Fn3-like"/>
</dbReference>
<evidence type="ECO:0000256" key="10">
    <source>
        <dbReference type="RuleBase" id="RU361161"/>
    </source>
</evidence>
<dbReference type="Pfam" id="PF01915">
    <property type="entry name" value="Glyco_hydro_3_C"/>
    <property type="match status" value="1"/>
</dbReference>
<organism evidence="12 13">
    <name type="scientific">Pseudogymnoascus verrucosus</name>
    <dbReference type="NCBI Taxonomy" id="342668"/>
    <lineage>
        <taxon>Eukaryota</taxon>
        <taxon>Fungi</taxon>
        <taxon>Dikarya</taxon>
        <taxon>Ascomycota</taxon>
        <taxon>Pezizomycotina</taxon>
        <taxon>Leotiomycetes</taxon>
        <taxon>Thelebolales</taxon>
        <taxon>Thelebolaceae</taxon>
        <taxon>Pseudogymnoascus</taxon>
    </lineage>
</organism>
<dbReference type="PROSITE" id="PS51820">
    <property type="entry name" value="PA14"/>
    <property type="match status" value="1"/>
</dbReference>
<dbReference type="EC" id="3.2.1.21" evidence="4 10"/>
<keyword evidence="7 10" id="KW-0119">Carbohydrate metabolism</keyword>
<accession>A0A1B8G8L7</accession>
<dbReference type="InterPro" id="IPR037524">
    <property type="entry name" value="PA14/GLEYA"/>
</dbReference>
<evidence type="ECO:0000256" key="9">
    <source>
        <dbReference type="ARBA" id="ARBA00023326"/>
    </source>
</evidence>
<dbReference type="Gene3D" id="2.60.120.260">
    <property type="entry name" value="Galactose-binding domain-like"/>
    <property type="match status" value="1"/>
</dbReference>
<dbReference type="InterPro" id="IPR002772">
    <property type="entry name" value="Glyco_hydro_3_C"/>
</dbReference>
<dbReference type="RefSeq" id="XP_018125912.1">
    <property type="nucleotide sequence ID" value="XM_018279466.2"/>
</dbReference>
<dbReference type="InterPro" id="IPR019800">
    <property type="entry name" value="Glyco_hydro_3_AS"/>
</dbReference>
<name>A0A1B8G8L7_9PEZI</name>
<feature type="domain" description="PA14" evidence="11">
    <location>
        <begin position="429"/>
        <end position="582"/>
    </location>
</feature>
<dbReference type="InterPro" id="IPR036881">
    <property type="entry name" value="Glyco_hydro_3_C_sf"/>
</dbReference>
<comment type="similarity">
    <text evidence="3 10">Belongs to the glycosyl hydrolase 3 family.</text>
</comment>
<dbReference type="OrthoDB" id="10036721at2759"/>
<dbReference type="Pfam" id="PF14310">
    <property type="entry name" value="Fn3-like"/>
    <property type="match status" value="1"/>
</dbReference>
<dbReference type="Gene3D" id="3.40.50.1700">
    <property type="entry name" value="Glycoside hydrolase family 3 C-terminal domain"/>
    <property type="match status" value="1"/>
</dbReference>
<dbReference type="InterPro" id="IPR013783">
    <property type="entry name" value="Ig-like_fold"/>
</dbReference>
<evidence type="ECO:0000256" key="4">
    <source>
        <dbReference type="ARBA" id="ARBA00012744"/>
    </source>
</evidence>
<evidence type="ECO:0000256" key="8">
    <source>
        <dbReference type="ARBA" id="ARBA00023295"/>
    </source>
</evidence>
<dbReference type="Gene3D" id="2.60.40.10">
    <property type="entry name" value="Immunoglobulins"/>
    <property type="match status" value="1"/>
</dbReference>
<dbReference type="PROSITE" id="PS00775">
    <property type="entry name" value="GLYCOSYL_HYDROL_F3"/>
    <property type="match status" value="1"/>
</dbReference>
<dbReference type="PRINTS" id="PR00133">
    <property type="entry name" value="GLHYDRLASE3"/>
</dbReference>
<dbReference type="AlphaFoldDB" id="A0A1B8G8L7"/>
<dbReference type="SUPFAM" id="SSF52279">
    <property type="entry name" value="Beta-D-glucan exohydrolase, C-terminal domain"/>
    <property type="match status" value="1"/>
</dbReference>
<dbReference type="InterPro" id="IPR011658">
    <property type="entry name" value="PA14_dom"/>
</dbReference>
<gene>
    <name evidence="12" type="ORF">VE01_10059</name>
</gene>
<evidence type="ECO:0000256" key="3">
    <source>
        <dbReference type="ARBA" id="ARBA00005336"/>
    </source>
</evidence>
<dbReference type="GeneID" id="28843445"/>
<dbReference type="Proteomes" id="UP000091956">
    <property type="component" value="Unassembled WGS sequence"/>
</dbReference>
<reference evidence="12 13" key="1">
    <citation type="submission" date="2016-03" db="EMBL/GenBank/DDBJ databases">
        <title>Comparative genomics of Pseudogymnoascus destructans, the fungus causing white-nose syndrome of bats.</title>
        <authorList>
            <person name="Palmer J.M."/>
            <person name="Drees K.P."/>
            <person name="Foster J.T."/>
            <person name="Lindner D.L."/>
        </authorList>
    </citation>
    <scope>NUCLEOTIDE SEQUENCE [LARGE SCALE GENOMIC DNA]</scope>
    <source>
        <strain evidence="12 13">UAMH 10579</strain>
    </source>
</reference>
<dbReference type="GO" id="GO:0030245">
    <property type="term" value="P:cellulose catabolic process"/>
    <property type="evidence" value="ECO:0007669"/>
    <property type="project" value="UniProtKB-UniPathway"/>
</dbReference>
<evidence type="ECO:0000256" key="1">
    <source>
        <dbReference type="ARBA" id="ARBA00000448"/>
    </source>
</evidence>
<evidence type="ECO:0000313" key="12">
    <source>
        <dbReference type="EMBL" id="OBT92179.1"/>
    </source>
</evidence>
<protein>
    <recommendedName>
        <fullName evidence="4 10">beta-glucosidase</fullName>
        <ecNumber evidence="4 10">3.2.1.21</ecNumber>
    </recommendedName>
</protein>
<comment type="catalytic activity">
    <reaction evidence="1 10">
        <text>Hydrolysis of terminal, non-reducing beta-D-glucosyl residues with release of beta-D-glucose.</text>
        <dbReference type="EC" id="3.2.1.21"/>
    </reaction>
</comment>
<dbReference type="PANTHER" id="PTHR42715">
    <property type="entry name" value="BETA-GLUCOSIDASE"/>
    <property type="match status" value="1"/>
</dbReference>
<evidence type="ECO:0000256" key="6">
    <source>
        <dbReference type="ARBA" id="ARBA00023180"/>
    </source>
</evidence>
<proteinExistence type="inferred from homology"/>
<dbReference type="UniPathway" id="UPA00696"/>
<evidence type="ECO:0000256" key="5">
    <source>
        <dbReference type="ARBA" id="ARBA00022801"/>
    </source>
</evidence>
<dbReference type="InterPro" id="IPR001764">
    <property type="entry name" value="Glyco_hydro_3_N"/>
</dbReference>
<dbReference type="STRING" id="342668.A0A1B8G8L7"/>
<reference evidence="13" key="2">
    <citation type="journal article" date="2018" name="Nat. Commun.">
        <title>Extreme sensitivity to ultraviolet light in the fungal pathogen causing white-nose syndrome of bats.</title>
        <authorList>
            <person name="Palmer J.M."/>
            <person name="Drees K.P."/>
            <person name="Foster J.T."/>
            <person name="Lindner D.L."/>
        </authorList>
    </citation>
    <scope>NUCLEOTIDE SEQUENCE [LARGE SCALE GENOMIC DNA]</scope>
    <source>
        <strain evidence="13">UAMH 10579</strain>
    </source>
</reference>
<dbReference type="SMART" id="SM00758">
    <property type="entry name" value="PA14"/>
    <property type="match status" value="1"/>
</dbReference>
<dbReference type="GO" id="GO:0008422">
    <property type="term" value="F:beta-glucosidase activity"/>
    <property type="evidence" value="ECO:0007669"/>
    <property type="project" value="UniProtKB-EC"/>
</dbReference>
<dbReference type="InterPro" id="IPR050288">
    <property type="entry name" value="Cellulose_deg_GH3"/>
</dbReference>
<sequence length="862" mass="93859">MATVDIPVALATDLSKHATTPATHGQVTQVTTEISPSDPIIKQLTIEEKVQLLSGRNFVSTAGVARLGIPPLKLVDTVNGVKGSDLHNGTSTLCFPSTACLGATWNRELLTRMGKKLAAQAKSKSAQVILGPSMNMHRDPRGGRNFEFFSEDPLLTGELGAALVNAIQSEGVGACPKHFVGNECETKRRIQDVTESLDGRTMREIYLAAFQVMLRNSDPMALMTAYNKVDGVYCSENIPLIQDVLRGDWGYKGCVMSDWYGTNSETAALKAGLDLEMPGPSVFRGASLVKNVQNGTVDEKLVDQRLANVLRLIERTAESHSTEPEKSLNDESGNCLAKEIGTEGIVLLQNRKSVLPLQITQKLAVIGSAATTPPISGGGSASAPPQYLQRPIDSIKALHSHPEFVTGSEGVKVHATIPICAEDQIFARNGEHGVDVSYFNDRIEMPITEEFQKIPQVVMLGRIKPGLKAEGFHYEMSTTLIPTTTGLHTIGIHATGSFLLTVNGKEVLSETVSGITVEDFLFKPERLEVRCQVEMKAGMPYFLKLVVQPHKPASMTGEPLVHGAKLCYIEEYSDCNAISEAVAVAEHADATIIFAGRNSEYESEGFDLPEITLPANQVKMIKKVAAASRRSVLILHCGNPIDVRDFIDDVDAIICAHFLGQEGGNALAEILYGKVNPSGKLAVTWPKKLEDTPSYQSFPATETARGWEISCGEGIGLGYRHNWVNSPQFAFGFGLSYTSFELSSLKVTRSNTAASVGDNEIIVEVELSNTGPVSGAEVVQVYVEDVASSVTRPSRELKAFEKTHLEPQTSETIRFFIKDKYAFSYWDEETRCWRAEAGEFKIHVGDLVAQIHLEQGFSWKGL</sequence>
<evidence type="ECO:0000256" key="7">
    <source>
        <dbReference type="ARBA" id="ARBA00023277"/>
    </source>
</evidence>
<evidence type="ECO:0000256" key="2">
    <source>
        <dbReference type="ARBA" id="ARBA00004987"/>
    </source>
</evidence>
<keyword evidence="13" id="KW-1185">Reference proteome</keyword>
<comment type="pathway">
    <text evidence="2 10">Glycan metabolism; cellulose degradation.</text>
</comment>
<keyword evidence="6" id="KW-0325">Glycoprotein</keyword>
<dbReference type="Pfam" id="PF07691">
    <property type="entry name" value="PA14"/>
    <property type="match status" value="1"/>
</dbReference>
<keyword evidence="9 10" id="KW-0624">Polysaccharide degradation</keyword>
<dbReference type="Pfam" id="PF00933">
    <property type="entry name" value="Glyco_hydro_3"/>
    <property type="match status" value="1"/>
</dbReference>
<dbReference type="InterPro" id="IPR017853">
    <property type="entry name" value="GH"/>
</dbReference>
<keyword evidence="8 10" id="KW-0326">Glycosidase</keyword>
<dbReference type="InterPro" id="IPR036962">
    <property type="entry name" value="Glyco_hydro_3_N_sf"/>
</dbReference>
<dbReference type="EMBL" id="KV460272">
    <property type="protein sequence ID" value="OBT92179.1"/>
    <property type="molecule type" value="Genomic_DNA"/>
</dbReference>
<dbReference type="PANTHER" id="PTHR42715:SF10">
    <property type="entry name" value="BETA-GLUCOSIDASE"/>
    <property type="match status" value="1"/>
</dbReference>
<evidence type="ECO:0000259" key="11">
    <source>
        <dbReference type="PROSITE" id="PS51820"/>
    </source>
</evidence>
<dbReference type="SMART" id="SM01217">
    <property type="entry name" value="Fn3_like"/>
    <property type="match status" value="1"/>
</dbReference>
<dbReference type="SUPFAM" id="SSF51445">
    <property type="entry name" value="(Trans)glycosidases"/>
    <property type="match status" value="1"/>
</dbReference>